<evidence type="ECO:0000313" key="3">
    <source>
        <dbReference type="Proteomes" id="UP000663861"/>
    </source>
</evidence>
<evidence type="ECO:0000256" key="1">
    <source>
        <dbReference type="SAM" id="MobiDB-lite"/>
    </source>
</evidence>
<feature type="region of interest" description="Disordered" evidence="1">
    <location>
        <begin position="1"/>
        <end position="42"/>
    </location>
</feature>
<evidence type="ECO:0008006" key="4">
    <source>
        <dbReference type="Google" id="ProtNLM"/>
    </source>
</evidence>
<dbReference type="EMBL" id="CAJMWY010003930">
    <property type="protein sequence ID" value="CAE6511387.1"/>
    <property type="molecule type" value="Genomic_DNA"/>
</dbReference>
<sequence length="358" mass="40946">MPATRSSSTTRTPKPKQKLQITLPSRRSARKSSPLPSSRVSKPVNTIGSGYLTLRSSNNIKISVRSEVLRSYLPRLYEDYRANPESEIKLPYSSHALLLIVGFLSRGFFQPANETAPFDYLGDCFDAAKAYGLSSLTTWLRSELLHPRSAYYMEHSPIQAYSICSTHNFKEEKELAFQRCIGTIDFSSPSSITLVSAKCHNSTIALELISRLSRRNTIILELFGTLHMYPMDLRSYIWRDQNDPDITKPRHLTCSSCRDDTIFQAPSWMVLWAHFAKKQLLKKPGAECGQVFKVEFMSKQRDGTDFFGDKASEEDEREDEMHACRSCLKKILIDNPARWEDWARDIKHLLKKELGADF</sequence>
<dbReference type="AlphaFoldDB" id="A0A8H3HIN1"/>
<evidence type="ECO:0000313" key="2">
    <source>
        <dbReference type="EMBL" id="CAE6511387.1"/>
    </source>
</evidence>
<reference evidence="2" key="1">
    <citation type="submission" date="2021-01" db="EMBL/GenBank/DDBJ databases">
        <authorList>
            <person name="Kaushik A."/>
        </authorList>
    </citation>
    <scope>NUCLEOTIDE SEQUENCE</scope>
    <source>
        <strain evidence="2">AG4-RS23</strain>
    </source>
</reference>
<accession>A0A8H3HIN1</accession>
<gene>
    <name evidence="2" type="ORF">RDB_LOCUS138541</name>
</gene>
<proteinExistence type="predicted"/>
<name>A0A8H3HIN1_9AGAM</name>
<organism evidence="2 3">
    <name type="scientific">Rhizoctonia solani</name>
    <dbReference type="NCBI Taxonomy" id="456999"/>
    <lineage>
        <taxon>Eukaryota</taxon>
        <taxon>Fungi</taxon>
        <taxon>Dikarya</taxon>
        <taxon>Basidiomycota</taxon>
        <taxon>Agaricomycotina</taxon>
        <taxon>Agaricomycetes</taxon>
        <taxon>Cantharellales</taxon>
        <taxon>Ceratobasidiaceae</taxon>
        <taxon>Rhizoctonia</taxon>
    </lineage>
</organism>
<feature type="compositionally biased region" description="Low complexity" evidence="1">
    <location>
        <begin position="1"/>
        <end position="12"/>
    </location>
</feature>
<comment type="caution">
    <text evidence="2">The sequence shown here is derived from an EMBL/GenBank/DDBJ whole genome shotgun (WGS) entry which is preliminary data.</text>
</comment>
<dbReference type="Proteomes" id="UP000663861">
    <property type="component" value="Unassembled WGS sequence"/>
</dbReference>
<protein>
    <recommendedName>
        <fullName evidence="4">BTB domain-containing protein</fullName>
    </recommendedName>
</protein>